<dbReference type="Proteomes" id="UP000590442">
    <property type="component" value="Unassembled WGS sequence"/>
</dbReference>
<dbReference type="Pfam" id="PF12840">
    <property type="entry name" value="HTH_20"/>
    <property type="match status" value="1"/>
</dbReference>
<dbReference type="InterPro" id="IPR011991">
    <property type="entry name" value="ArsR-like_HTH"/>
</dbReference>
<keyword evidence="6" id="KW-1185">Reference proteome</keyword>
<dbReference type="InterPro" id="IPR036388">
    <property type="entry name" value="WH-like_DNA-bd_sf"/>
</dbReference>
<dbReference type="PANTHER" id="PTHR33154">
    <property type="entry name" value="TRANSCRIPTIONAL REGULATOR, ARSR FAMILY"/>
    <property type="match status" value="1"/>
</dbReference>
<keyword evidence="2 5" id="KW-0238">DNA-binding</keyword>
<gene>
    <name evidence="5" type="ORF">GGR42_000609</name>
</gene>
<dbReference type="GO" id="GO:0003700">
    <property type="term" value="F:DNA-binding transcription factor activity"/>
    <property type="evidence" value="ECO:0007669"/>
    <property type="project" value="InterPro"/>
</dbReference>
<dbReference type="InterPro" id="IPR051081">
    <property type="entry name" value="HTH_MetalResp_TranReg"/>
</dbReference>
<feature type="domain" description="HTH arsR-type" evidence="4">
    <location>
        <begin position="1"/>
        <end position="90"/>
    </location>
</feature>
<dbReference type="CDD" id="cd00090">
    <property type="entry name" value="HTH_ARSR"/>
    <property type="match status" value="1"/>
</dbReference>
<dbReference type="PROSITE" id="PS50987">
    <property type="entry name" value="HTH_ARSR_2"/>
    <property type="match status" value="1"/>
</dbReference>
<evidence type="ECO:0000259" key="4">
    <source>
        <dbReference type="PROSITE" id="PS50987"/>
    </source>
</evidence>
<dbReference type="InterPro" id="IPR036390">
    <property type="entry name" value="WH_DNA-bd_sf"/>
</dbReference>
<keyword evidence="1" id="KW-0805">Transcription regulation</keyword>
<name>A0A846QSG3_9FLAO</name>
<evidence type="ECO:0000313" key="5">
    <source>
        <dbReference type="EMBL" id="NJB70147.1"/>
    </source>
</evidence>
<dbReference type="SUPFAM" id="SSF46785">
    <property type="entry name" value="Winged helix' DNA-binding domain"/>
    <property type="match status" value="1"/>
</dbReference>
<protein>
    <submittedName>
        <fullName evidence="5">DNA-binding transcriptional ArsR family regulator</fullName>
    </submittedName>
</protein>
<dbReference type="AlphaFoldDB" id="A0A846QSG3"/>
<dbReference type="PANTHER" id="PTHR33154:SF33">
    <property type="entry name" value="TRANSCRIPTIONAL REPRESSOR SDPR"/>
    <property type="match status" value="1"/>
</dbReference>
<dbReference type="EMBL" id="JAATJJ010000001">
    <property type="protein sequence ID" value="NJB70147.1"/>
    <property type="molecule type" value="Genomic_DNA"/>
</dbReference>
<organism evidence="5 6">
    <name type="scientific">Saonia flava</name>
    <dbReference type="NCBI Taxonomy" id="523696"/>
    <lineage>
        <taxon>Bacteria</taxon>
        <taxon>Pseudomonadati</taxon>
        <taxon>Bacteroidota</taxon>
        <taxon>Flavobacteriia</taxon>
        <taxon>Flavobacteriales</taxon>
        <taxon>Flavobacteriaceae</taxon>
        <taxon>Saonia</taxon>
    </lineage>
</organism>
<dbReference type="SMART" id="SM00418">
    <property type="entry name" value="HTH_ARSR"/>
    <property type="match status" value="1"/>
</dbReference>
<reference evidence="5 6" key="1">
    <citation type="submission" date="2020-03" db="EMBL/GenBank/DDBJ databases">
        <title>Genomic Encyclopedia of Type Strains, Phase IV (KMG-IV): sequencing the most valuable type-strain genomes for metagenomic binning, comparative biology and taxonomic classification.</title>
        <authorList>
            <person name="Goeker M."/>
        </authorList>
    </citation>
    <scope>NUCLEOTIDE SEQUENCE [LARGE SCALE GENOMIC DNA]</scope>
    <source>
        <strain evidence="5 6">DSM 29762</strain>
    </source>
</reference>
<keyword evidence="3" id="KW-0804">Transcription</keyword>
<evidence type="ECO:0000256" key="2">
    <source>
        <dbReference type="ARBA" id="ARBA00023125"/>
    </source>
</evidence>
<comment type="caution">
    <text evidence="5">The sequence shown here is derived from an EMBL/GenBank/DDBJ whole genome shotgun (WGS) entry which is preliminary data.</text>
</comment>
<dbReference type="Gene3D" id="1.10.10.10">
    <property type="entry name" value="Winged helix-like DNA-binding domain superfamily/Winged helix DNA-binding domain"/>
    <property type="match status" value="1"/>
</dbReference>
<evidence type="ECO:0000256" key="3">
    <source>
        <dbReference type="ARBA" id="ARBA00023163"/>
    </source>
</evidence>
<accession>A0A846QSG3</accession>
<dbReference type="NCBIfam" id="NF033788">
    <property type="entry name" value="HTH_metalloreg"/>
    <property type="match status" value="1"/>
</dbReference>
<dbReference type="GO" id="GO:0003677">
    <property type="term" value="F:DNA binding"/>
    <property type="evidence" value="ECO:0007669"/>
    <property type="project" value="UniProtKB-KW"/>
</dbReference>
<evidence type="ECO:0000256" key="1">
    <source>
        <dbReference type="ARBA" id="ARBA00023015"/>
    </source>
</evidence>
<dbReference type="InterPro" id="IPR001845">
    <property type="entry name" value="HTH_ArsR_DNA-bd_dom"/>
</dbReference>
<evidence type="ECO:0000313" key="6">
    <source>
        <dbReference type="Proteomes" id="UP000590442"/>
    </source>
</evidence>
<proteinExistence type="predicted"/>
<sequence>MKLRRDIYQAIADPTRRSILALLASQTMTAGAIANNFDASRPTISKHIQILNECELIESNKKGREIYYQIKIEKINEIDIWVNQLRGRWEDRFSNLDNYLNKIQKEGK</sequence>
<dbReference type="PRINTS" id="PR00778">
    <property type="entry name" value="HTHARSR"/>
</dbReference>
<dbReference type="RefSeq" id="WP_167960699.1">
    <property type="nucleotide sequence ID" value="NZ_JAATJJ010000001.1"/>
</dbReference>